<proteinExistence type="predicted"/>
<gene>
    <name evidence="2" type="ORF">Din_002352</name>
    <name evidence="3" type="ORF">Din_002353</name>
</gene>
<organism evidence="3">
    <name type="scientific">Davidia involucrata</name>
    <name type="common">Dove tree</name>
    <dbReference type="NCBI Taxonomy" id="16924"/>
    <lineage>
        <taxon>Eukaryota</taxon>
        <taxon>Viridiplantae</taxon>
        <taxon>Streptophyta</taxon>
        <taxon>Embryophyta</taxon>
        <taxon>Tracheophyta</taxon>
        <taxon>Spermatophyta</taxon>
        <taxon>Magnoliopsida</taxon>
        <taxon>eudicotyledons</taxon>
        <taxon>Gunneridae</taxon>
        <taxon>Pentapetalae</taxon>
        <taxon>asterids</taxon>
        <taxon>Cornales</taxon>
        <taxon>Nyssaceae</taxon>
        <taxon>Davidia</taxon>
    </lineage>
</organism>
<evidence type="ECO:0000313" key="2">
    <source>
        <dbReference type="EMBL" id="MPA32911.1"/>
    </source>
</evidence>
<accession>A0A5B6YM85</accession>
<protein>
    <submittedName>
        <fullName evidence="3">Uncharacterized protein</fullName>
    </submittedName>
</protein>
<evidence type="ECO:0000313" key="3">
    <source>
        <dbReference type="EMBL" id="MPA32912.1"/>
    </source>
</evidence>
<feature type="compositionally biased region" description="Polar residues" evidence="1">
    <location>
        <begin position="97"/>
        <end position="125"/>
    </location>
</feature>
<dbReference type="EMBL" id="GHES01002353">
    <property type="protein sequence ID" value="MPA32912.1"/>
    <property type="molecule type" value="Transcribed_RNA"/>
</dbReference>
<feature type="region of interest" description="Disordered" evidence="1">
    <location>
        <begin position="96"/>
        <end position="125"/>
    </location>
</feature>
<name>A0A5B6YM85_DAVIN</name>
<dbReference type="EMBL" id="GHES01002352">
    <property type="protein sequence ID" value="MPA32911.1"/>
    <property type="molecule type" value="Transcribed_RNA"/>
</dbReference>
<evidence type="ECO:0000256" key="1">
    <source>
        <dbReference type="SAM" id="MobiDB-lite"/>
    </source>
</evidence>
<dbReference type="AlphaFoldDB" id="A0A5B6YM85"/>
<reference evidence="3" key="1">
    <citation type="submission" date="2019-08" db="EMBL/GenBank/DDBJ databases">
        <title>Reference gene set and small RNA set construction with multiple tissues from Davidia involucrata Baill.</title>
        <authorList>
            <person name="Yang H."/>
            <person name="Zhou C."/>
            <person name="Li G."/>
            <person name="Wang J."/>
            <person name="Gao P."/>
            <person name="Wang M."/>
            <person name="Wang R."/>
            <person name="Zhao Y."/>
        </authorList>
    </citation>
    <scope>NUCLEOTIDE SEQUENCE</scope>
    <source>
        <tissue evidence="3">Mixed with DoveR01_LX</tissue>
    </source>
</reference>
<sequence length="125" mass="13922">MSMQESLDINSSLLRNWRSNEAYLIAKCFRKKGCDYYNLLGIIFNNSTATGALSRASTQMPLSSDEKVAMQHEFMTTGFYVNANKGSWSELDVDFSDSPSGMKHSSTGTSSNQPSKYSRLSMMDS</sequence>